<dbReference type="Proteomes" id="UP000789706">
    <property type="component" value="Unassembled WGS sequence"/>
</dbReference>
<name>A0A9N8YV48_9GLOM</name>
<dbReference type="AlphaFoldDB" id="A0A9N8YV48"/>
<dbReference type="EMBL" id="CAJVPK010000107">
    <property type="protein sequence ID" value="CAG8450080.1"/>
    <property type="molecule type" value="Genomic_DNA"/>
</dbReference>
<reference evidence="1" key="1">
    <citation type="submission" date="2021-06" db="EMBL/GenBank/DDBJ databases">
        <authorList>
            <person name="Kallberg Y."/>
            <person name="Tangrot J."/>
            <person name="Rosling A."/>
        </authorList>
    </citation>
    <scope>NUCLEOTIDE SEQUENCE</scope>
    <source>
        <strain evidence="1">AZ414A</strain>
    </source>
</reference>
<gene>
    <name evidence="1" type="ORF">DEBURN_LOCUS2069</name>
</gene>
<accession>A0A9N8YV48</accession>
<dbReference type="OrthoDB" id="2303642at2759"/>
<comment type="caution">
    <text evidence="1">The sequence shown here is derived from an EMBL/GenBank/DDBJ whole genome shotgun (WGS) entry which is preliminary data.</text>
</comment>
<proteinExistence type="predicted"/>
<sequence length="374" mass="44599">MVNENMDEEQWAILFDKDYIRAEDYKRNLQTLNGYNQFLEEIPSLLKLEISNELSQCSRCQKISQLLHNDDDMSCQIFKYFHEMKRITSVADLRDAKVDIEMLERLFKMYIYICQNCDKMSTVPEHSGYHNHSYLNSFVHPFFPTQKNSLRHPNSYVLTNLNQLKGIEIDLLDFMDILKECVNFIRPITIPVKWDIYIEEIHLGKRNLYNGIFENNEWKRYIKIDDEFNYLPIMPHQPNRIDKADIFINSKVSLNCLGEIFARRNDVKSYSLNKFLHDVLGFSYFVKHCEIFICIRCGSFSLLKQGDGKLCRKPYLNHLFQRITDVYQFYDEQINLFEFQYVMKSALDISYPDKPIHSIHMKNIKSNGLLNRHI</sequence>
<keyword evidence="2" id="KW-1185">Reference proteome</keyword>
<protein>
    <submittedName>
        <fullName evidence="1">3383_t:CDS:1</fullName>
    </submittedName>
</protein>
<organism evidence="1 2">
    <name type="scientific">Diversispora eburnea</name>
    <dbReference type="NCBI Taxonomy" id="1213867"/>
    <lineage>
        <taxon>Eukaryota</taxon>
        <taxon>Fungi</taxon>
        <taxon>Fungi incertae sedis</taxon>
        <taxon>Mucoromycota</taxon>
        <taxon>Glomeromycotina</taxon>
        <taxon>Glomeromycetes</taxon>
        <taxon>Diversisporales</taxon>
        <taxon>Diversisporaceae</taxon>
        <taxon>Diversispora</taxon>
    </lineage>
</organism>
<evidence type="ECO:0000313" key="2">
    <source>
        <dbReference type="Proteomes" id="UP000789706"/>
    </source>
</evidence>
<evidence type="ECO:0000313" key="1">
    <source>
        <dbReference type="EMBL" id="CAG8450080.1"/>
    </source>
</evidence>